<sequence>MTPIPGWYPDPADPDTQRYWDGEQWLGAPLPVGATPPPGPPPVEPPAPAAAPSAPTPPASQAGWTPGWTPPASGAGGAPSGASGAGGSTPPGAPSPPSAPSWAPPGSEKGAGAPQNPGSFGGVNAPGKPRWGQPPVQLPPVPPGHIRLPGTTTTMPIDTTKLAPLGLRVVARLIDITAVFLLCLVVNGYFYLQFAEQVGPNINDILVGQETLSDEASRLNWIIFVLTIGLWFAYEVPATANSGQTLGKRIVGIRVIRVVDDKSLTFGQSIRRWLILMLPSPAVSFLCGLPLQIADLLWCLWDRPARQCLHDKAVTSIVVRSAAVPAPEKVKVEK</sequence>
<protein>
    <recommendedName>
        <fullName evidence="11">RDD family protein</fullName>
    </recommendedName>
</protein>
<feature type="domain" description="RDD" evidence="7">
    <location>
        <begin position="163"/>
        <end position="313"/>
    </location>
</feature>
<evidence type="ECO:0000259" key="8">
    <source>
        <dbReference type="Pfam" id="PF10708"/>
    </source>
</evidence>
<reference evidence="9 10" key="1">
    <citation type="journal article" date="2019" name="Int. J. Syst. Evol. Microbiol.">
        <title>The Global Catalogue of Microorganisms (GCM) 10K type strain sequencing project: providing services to taxonomists for standard genome sequencing and annotation.</title>
        <authorList>
            <consortium name="The Broad Institute Genomics Platform"/>
            <consortium name="The Broad Institute Genome Sequencing Center for Infectious Disease"/>
            <person name="Wu L."/>
            <person name="Ma J."/>
        </authorList>
    </citation>
    <scope>NUCLEOTIDE SEQUENCE [LARGE SCALE GENOMIC DNA]</scope>
    <source>
        <strain evidence="9 10">JCM 10425</strain>
    </source>
</reference>
<keyword evidence="5" id="KW-0472">Membrane</keyword>
<feature type="domain" description="DUF2510" evidence="8">
    <location>
        <begin position="5"/>
        <end position="37"/>
    </location>
</feature>
<dbReference type="EMBL" id="BAAAGX010000043">
    <property type="protein sequence ID" value="GAA0280533.1"/>
    <property type="molecule type" value="Genomic_DNA"/>
</dbReference>
<evidence type="ECO:0000259" key="7">
    <source>
        <dbReference type="Pfam" id="PF06271"/>
    </source>
</evidence>
<comment type="subcellular location">
    <subcellularLocation>
        <location evidence="1">Cell membrane</location>
        <topology evidence="1">Multi-pass membrane protein</topology>
    </subcellularLocation>
</comment>
<gene>
    <name evidence="9" type="ORF">GCM10009539_80550</name>
</gene>
<evidence type="ECO:0000313" key="10">
    <source>
        <dbReference type="Proteomes" id="UP001500967"/>
    </source>
</evidence>
<evidence type="ECO:0000256" key="5">
    <source>
        <dbReference type="ARBA" id="ARBA00023136"/>
    </source>
</evidence>
<evidence type="ECO:0008006" key="11">
    <source>
        <dbReference type="Google" id="ProtNLM"/>
    </source>
</evidence>
<keyword evidence="4" id="KW-1133">Transmembrane helix</keyword>
<accession>A0ABN0V897</accession>
<feature type="region of interest" description="Disordered" evidence="6">
    <location>
        <begin position="1"/>
        <end position="144"/>
    </location>
</feature>
<dbReference type="Proteomes" id="UP001500967">
    <property type="component" value="Unassembled WGS sequence"/>
</dbReference>
<dbReference type="InterPro" id="IPR010432">
    <property type="entry name" value="RDD"/>
</dbReference>
<dbReference type="Pfam" id="PF10708">
    <property type="entry name" value="DUF2510"/>
    <property type="match status" value="1"/>
</dbReference>
<feature type="compositionally biased region" description="Pro residues" evidence="6">
    <location>
        <begin position="91"/>
        <end position="103"/>
    </location>
</feature>
<feature type="compositionally biased region" description="Pro residues" evidence="6">
    <location>
        <begin position="34"/>
        <end position="58"/>
    </location>
</feature>
<dbReference type="RefSeq" id="WP_344654230.1">
    <property type="nucleotide sequence ID" value="NZ_BAAAGX010000043.1"/>
</dbReference>
<evidence type="ECO:0000256" key="6">
    <source>
        <dbReference type="SAM" id="MobiDB-lite"/>
    </source>
</evidence>
<name>A0ABN0V897_9ACTN</name>
<feature type="compositionally biased region" description="Gly residues" evidence="6">
    <location>
        <begin position="74"/>
        <end position="89"/>
    </location>
</feature>
<proteinExistence type="predicted"/>
<evidence type="ECO:0000256" key="4">
    <source>
        <dbReference type="ARBA" id="ARBA00022989"/>
    </source>
</evidence>
<evidence type="ECO:0000256" key="1">
    <source>
        <dbReference type="ARBA" id="ARBA00004651"/>
    </source>
</evidence>
<dbReference type="PANTHER" id="PTHR36115:SF4">
    <property type="entry name" value="MEMBRANE PROTEIN"/>
    <property type="match status" value="1"/>
</dbReference>
<dbReference type="Pfam" id="PF06271">
    <property type="entry name" value="RDD"/>
    <property type="match status" value="1"/>
</dbReference>
<evidence type="ECO:0000256" key="2">
    <source>
        <dbReference type="ARBA" id="ARBA00022475"/>
    </source>
</evidence>
<dbReference type="InterPro" id="IPR051791">
    <property type="entry name" value="Pra-immunoreactive"/>
</dbReference>
<comment type="caution">
    <text evidence="9">The sequence shown here is derived from an EMBL/GenBank/DDBJ whole genome shotgun (WGS) entry which is preliminary data.</text>
</comment>
<keyword evidence="3" id="KW-0812">Transmembrane</keyword>
<keyword evidence="2" id="KW-1003">Cell membrane</keyword>
<organism evidence="9 10">
    <name type="scientific">Cryptosporangium japonicum</name>
    <dbReference type="NCBI Taxonomy" id="80872"/>
    <lineage>
        <taxon>Bacteria</taxon>
        <taxon>Bacillati</taxon>
        <taxon>Actinomycetota</taxon>
        <taxon>Actinomycetes</taxon>
        <taxon>Cryptosporangiales</taxon>
        <taxon>Cryptosporangiaceae</taxon>
        <taxon>Cryptosporangium</taxon>
    </lineage>
</organism>
<dbReference type="InterPro" id="IPR018929">
    <property type="entry name" value="DUF2510"/>
</dbReference>
<dbReference type="PANTHER" id="PTHR36115">
    <property type="entry name" value="PROLINE-RICH ANTIGEN HOMOLOG-RELATED"/>
    <property type="match status" value="1"/>
</dbReference>
<evidence type="ECO:0000313" key="9">
    <source>
        <dbReference type="EMBL" id="GAA0280533.1"/>
    </source>
</evidence>
<evidence type="ECO:0000256" key="3">
    <source>
        <dbReference type="ARBA" id="ARBA00022692"/>
    </source>
</evidence>
<keyword evidence="10" id="KW-1185">Reference proteome</keyword>